<evidence type="ECO:0000256" key="7">
    <source>
        <dbReference type="ARBA" id="ARBA00035633"/>
    </source>
</evidence>
<dbReference type="PROSITE" id="PS00770">
    <property type="entry name" value="AA_TRANSFER_CLASS_4"/>
    <property type="match status" value="1"/>
</dbReference>
<comment type="pathway">
    <text evidence="7">Cofactor biosynthesis; tetrahydrofolate biosynthesis; 4-aminobenzoate from chorismate: step 2/2.</text>
</comment>
<dbReference type="InterPro" id="IPR017824">
    <property type="entry name" value="Aminodeoxychorismate_lyase_IV"/>
</dbReference>
<dbReference type="Gene3D" id="3.20.10.10">
    <property type="entry name" value="D-amino Acid Aminotransferase, subunit A, domain 2"/>
    <property type="match status" value="1"/>
</dbReference>
<dbReference type="GO" id="GO:0046656">
    <property type="term" value="P:folic acid biosynthetic process"/>
    <property type="evidence" value="ECO:0007669"/>
    <property type="project" value="UniProtKB-KW"/>
</dbReference>
<evidence type="ECO:0000256" key="13">
    <source>
        <dbReference type="RuleBase" id="RU004106"/>
    </source>
</evidence>
<dbReference type="SUPFAM" id="SSF56752">
    <property type="entry name" value="D-aminoacid aminotransferase-like PLP-dependent enzymes"/>
    <property type="match status" value="1"/>
</dbReference>
<keyword evidence="16" id="KW-1185">Reference proteome</keyword>
<comment type="subunit">
    <text evidence="3">Homodimer.</text>
</comment>
<accession>A0A0Q2MDB5</accession>
<evidence type="ECO:0000256" key="3">
    <source>
        <dbReference type="ARBA" id="ARBA00011738"/>
    </source>
</evidence>
<comment type="function">
    <text evidence="10">Involved in the biosynthesis of p-aminobenzoate (PABA), a precursor of tetrahydrofolate. Converts 4-amino-4-deoxychorismate into 4-aminobenzoate (PABA) and pyruvate.</text>
</comment>
<comment type="caution">
    <text evidence="15">The sequence shown here is derived from an EMBL/GenBank/DDBJ whole genome shotgun (WGS) entry which is preliminary data.</text>
</comment>
<organism evidence="15 16">
    <name type="scientific">Vibrio furnissii</name>
    <dbReference type="NCBI Taxonomy" id="29494"/>
    <lineage>
        <taxon>Bacteria</taxon>
        <taxon>Pseudomonadati</taxon>
        <taxon>Pseudomonadota</taxon>
        <taxon>Gammaproteobacteria</taxon>
        <taxon>Vibrionales</taxon>
        <taxon>Vibrionaceae</taxon>
        <taxon>Vibrio</taxon>
    </lineage>
</organism>
<comment type="similarity">
    <text evidence="2 13">Belongs to the class-IV pyridoxal-phosphate-dependent aminotransferase family.</text>
</comment>
<dbReference type="FunFam" id="3.20.10.10:FF:000002">
    <property type="entry name" value="D-alanine aminotransferase"/>
    <property type="match status" value="1"/>
</dbReference>
<dbReference type="NCBIfam" id="TIGR03461">
    <property type="entry name" value="pabC_Proteo"/>
    <property type="match status" value="1"/>
</dbReference>
<dbReference type="EC" id="4.1.3.38" evidence="8 12"/>
<dbReference type="PANTHER" id="PTHR42743">
    <property type="entry name" value="AMINO-ACID AMINOTRANSFERASE"/>
    <property type="match status" value="1"/>
</dbReference>
<protein>
    <recommendedName>
        <fullName evidence="11 12">Aminodeoxychorismate lyase</fullName>
        <ecNumber evidence="8 12">4.1.3.38</ecNumber>
    </recommendedName>
</protein>
<evidence type="ECO:0000256" key="10">
    <source>
        <dbReference type="ARBA" id="ARBA00054027"/>
    </source>
</evidence>
<evidence type="ECO:0000313" key="15">
    <source>
        <dbReference type="EMBL" id="KQH85698.1"/>
    </source>
</evidence>
<reference evidence="15 16" key="1">
    <citation type="submission" date="2015-08" db="EMBL/GenBank/DDBJ databases">
        <title>Antibacterial properties of a collection of Vibrionaceae strains.</title>
        <authorList>
            <person name="Giubergia S."/>
        </authorList>
    </citation>
    <scope>NUCLEOTIDE SEQUENCE [LARGE SCALE GENOMIC DNA]</scope>
    <source>
        <strain evidence="15 16">S0821</strain>
    </source>
</reference>
<keyword evidence="5" id="KW-0289">Folate biosynthesis</keyword>
<comment type="cofactor">
    <cofactor evidence="1 14">
        <name>pyridoxal 5'-phosphate</name>
        <dbReference type="ChEBI" id="CHEBI:597326"/>
    </cofactor>
</comment>
<name>A0A0Q2MDB5_VIBFU</name>
<dbReference type="PANTHER" id="PTHR42743:SF2">
    <property type="entry name" value="AMINODEOXYCHORISMATE LYASE"/>
    <property type="match status" value="1"/>
</dbReference>
<evidence type="ECO:0000256" key="1">
    <source>
        <dbReference type="ARBA" id="ARBA00001933"/>
    </source>
</evidence>
<evidence type="ECO:0000256" key="4">
    <source>
        <dbReference type="ARBA" id="ARBA00022898"/>
    </source>
</evidence>
<dbReference type="InParanoid" id="A0A0Q2MDB5"/>
<dbReference type="InterPro" id="IPR036038">
    <property type="entry name" value="Aminotransferase-like"/>
</dbReference>
<dbReference type="RefSeq" id="WP_055466026.1">
    <property type="nucleotide sequence ID" value="NZ_CP128204.1"/>
</dbReference>
<evidence type="ECO:0000256" key="12">
    <source>
        <dbReference type="NCBIfam" id="TIGR03461"/>
    </source>
</evidence>
<dbReference type="GO" id="GO:0030170">
    <property type="term" value="F:pyridoxal phosphate binding"/>
    <property type="evidence" value="ECO:0007669"/>
    <property type="project" value="InterPro"/>
</dbReference>
<comment type="catalytic activity">
    <reaction evidence="9">
        <text>4-amino-4-deoxychorismate = 4-aminobenzoate + pyruvate + H(+)</text>
        <dbReference type="Rhea" id="RHEA:16201"/>
        <dbReference type="ChEBI" id="CHEBI:15361"/>
        <dbReference type="ChEBI" id="CHEBI:15378"/>
        <dbReference type="ChEBI" id="CHEBI:17836"/>
        <dbReference type="ChEBI" id="CHEBI:58406"/>
        <dbReference type="EC" id="4.1.3.38"/>
    </reaction>
</comment>
<dbReference type="Gene3D" id="3.30.470.10">
    <property type="match status" value="1"/>
</dbReference>
<dbReference type="CDD" id="cd01559">
    <property type="entry name" value="ADCL_like"/>
    <property type="match status" value="1"/>
</dbReference>
<gene>
    <name evidence="15" type="ORF">AMR76_10440</name>
</gene>
<evidence type="ECO:0000256" key="5">
    <source>
        <dbReference type="ARBA" id="ARBA00022909"/>
    </source>
</evidence>
<dbReference type="FunCoup" id="A0A0Q2MDB5">
    <property type="interactions" value="381"/>
</dbReference>
<dbReference type="InterPro" id="IPR001544">
    <property type="entry name" value="Aminotrans_IV"/>
</dbReference>
<keyword evidence="6 15" id="KW-0456">Lyase</keyword>
<evidence type="ECO:0000256" key="14">
    <source>
        <dbReference type="RuleBase" id="RU004516"/>
    </source>
</evidence>
<evidence type="ECO:0000256" key="11">
    <source>
        <dbReference type="ARBA" id="ARBA00069174"/>
    </source>
</evidence>
<dbReference type="AlphaFoldDB" id="A0A0Q2MDB5"/>
<dbReference type="Proteomes" id="UP000051221">
    <property type="component" value="Unassembled WGS sequence"/>
</dbReference>
<dbReference type="NCBIfam" id="NF004761">
    <property type="entry name" value="PRK06092.1"/>
    <property type="match status" value="1"/>
</dbReference>
<keyword evidence="4 14" id="KW-0663">Pyridoxal phosphate</keyword>
<evidence type="ECO:0000256" key="6">
    <source>
        <dbReference type="ARBA" id="ARBA00023239"/>
    </source>
</evidence>
<dbReference type="InterPro" id="IPR050571">
    <property type="entry name" value="Class-IV_PLP-Dep_Aminotrnsfr"/>
</dbReference>
<sequence>MFWHNGEPRDTVAIADRSFQYGDGCFTTILTKQGEIQHWPYHMERMDACLKLLAIPLPDWSQIRRWLDQATLDETKAGLKLHISRGEGGRGYSPSQVTQPNVTISHFAFPAHYTQWQQHGLQLGVCHLRMGINPLLAGHKHNNRLEQVLLKGEMDRAGFADGVCLDIQGHVVETTMANLFWVKDKTLYTPTLASAGVAGIARRLILELAPTLGLEVVVGRFALEHLEQADEVFISNAIVEVAPVTELAGQHYSIGFYTRRFQESFNS</sequence>
<dbReference type="EMBL" id="LKHS01000009">
    <property type="protein sequence ID" value="KQH85698.1"/>
    <property type="molecule type" value="Genomic_DNA"/>
</dbReference>
<dbReference type="InterPro" id="IPR018300">
    <property type="entry name" value="Aminotrans_IV_CS"/>
</dbReference>
<dbReference type="GO" id="GO:0008153">
    <property type="term" value="P:4-aminobenzoate biosynthetic process"/>
    <property type="evidence" value="ECO:0007669"/>
    <property type="project" value="UniProtKB-UniRule"/>
</dbReference>
<dbReference type="GO" id="GO:0005829">
    <property type="term" value="C:cytosol"/>
    <property type="evidence" value="ECO:0007669"/>
    <property type="project" value="TreeGrafter"/>
</dbReference>
<proteinExistence type="inferred from homology"/>
<dbReference type="Pfam" id="PF01063">
    <property type="entry name" value="Aminotran_4"/>
    <property type="match status" value="1"/>
</dbReference>
<evidence type="ECO:0000256" key="9">
    <source>
        <dbReference type="ARBA" id="ARBA00049529"/>
    </source>
</evidence>
<evidence type="ECO:0000256" key="2">
    <source>
        <dbReference type="ARBA" id="ARBA00009320"/>
    </source>
</evidence>
<dbReference type="InterPro" id="IPR043132">
    <property type="entry name" value="BCAT-like_C"/>
</dbReference>
<evidence type="ECO:0000256" key="8">
    <source>
        <dbReference type="ARBA" id="ARBA00035676"/>
    </source>
</evidence>
<dbReference type="InterPro" id="IPR043131">
    <property type="entry name" value="BCAT-like_N"/>
</dbReference>
<dbReference type="GO" id="GO:0008696">
    <property type="term" value="F:4-amino-4-deoxychorismate lyase activity"/>
    <property type="evidence" value="ECO:0007669"/>
    <property type="project" value="UniProtKB-UniRule"/>
</dbReference>
<evidence type="ECO:0000313" key="16">
    <source>
        <dbReference type="Proteomes" id="UP000051221"/>
    </source>
</evidence>